<evidence type="ECO:0000313" key="4">
    <source>
        <dbReference type="EMBL" id="KAF2395070.1"/>
    </source>
</evidence>
<dbReference type="InterPro" id="IPR001638">
    <property type="entry name" value="Solute-binding_3/MltF_N"/>
</dbReference>
<dbReference type="PANTHER" id="PTHR35936:SF13">
    <property type="entry name" value="HISTIDINE-BINDING PERIPLASMIC PROTEIN"/>
    <property type="match status" value="1"/>
</dbReference>
<accession>A0A6L5C3C7</accession>
<dbReference type="SMART" id="SM00062">
    <property type="entry name" value="PBPb"/>
    <property type="match status" value="1"/>
</dbReference>
<name>A0A6L5C3C7_9PSED</name>
<reference evidence="4 5" key="1">
    <citation type="submission" date="2019-12" db="EMBL/GenBank/DDBJ databases">
        <title>Endophytic bacteria associated with Panax ginseng seedlings.</title>
        <authorList>
            <person name="Park J.M."/>
            <person name="Shin R."/>
            <person name="Jo S.H."/>
        </authorList>
    </citation>
    <scope>NUCLEOTIDE SEQUENCE [LARGE SCALE GENOMIC DNA]</scope>
    <source>
        <strain evidence="4 5">PgKB32</strain>
    </source>
</reference>
<dbReference type="AlphaFoldDB" id="A0A6L5C3C7"/>
<dbReference type="SUPFAM" id="SSF53850">
    <property type="entry name" value="Periplasmic binding protein-like II"/>
    <property type="match status" value="1"/>
</dbReference>
<organism evidence="4 5">
    <name type="scientific">Pseudomonas frederiksbergensis</name>
    <dbReference type="NCBI Taxonomy" id="104087"/>
    <lineage>
        <taxon>Bacteria</taxon>
        <taxon>Pseudomonadati</taxon>
        <taxon>Pseudomonadota</taxon>
        <taxon>Gammaproteobacteria</taxon>
        <taxon>Pseudomonadales</taxon>
        <taxon>Pseudomonadaceae</taxon>
        <taxon>Pseudomonas</taxon>
    </lineage>
</organism>
<dbReference type="Pfam" id="PF00497">
    <property type="entry name" value="SBP_bac_3"/>
    <property type="match status" value="1"/>
</dbReference>
<evidence type="ECO:0000256" key="1">
    <source>
        <dbReference type="ARBA" id="ARBA00010333"/>
    </source>
</evidence>
<comment type="similarity">
    <text evidence="1">Belongs to the bacterial solute-binding protein 3 family.</text>
</comment>
<evidence type="ECO:0000259" key="3">
    <source>
        <dbReference type="SMART" id="SM00062"/>
    </source>
</evidence>
<dbReference type="Gene3D" id="3.40.190.10">
    <property type="entry name" value="Periplasmic binding protein-like II"/>
    <property type="match status" value="2"/>
</dbReference>
<gene>
    <name evidence="4" type="ORF">FX983_03053</name>
</gene>
<protein>
    <submittedName>
        <fullName evidence="4">Lysine/arginine/ornithine-binding periplasmic protein</fullName>
    </submittedName>
</protein>
<dbReference type="EMBL" id="JAAAXX010000001">
    <property type="protein sequence ID" value="KAF2395070.1"/>
    <property type="molecule type" value="Genomic_DNA"/>
</dbReference>
<dbReference type="Proteomes" id="UP000475265">
    <property type="component" value="Unassembled WGS sequence"/>
</dbReference>
<evidence type="ECO:0000313" key="5">
    <source>
        <dbReference type="Proteomes" id="UP000475265"/>
    </source>
</evidence>
<comment type="caution">
    <text evidence="4">The sequence shown here is derived from an EMBL/GenBank/DDBJ whole genome shotgun (WGS) entry which is preliminary data.</text>
</comment>
<keyword evidence="2" id="KW-0732">Signal</keyword>
<sequence>MLPRPIPGRFNQPVVDTLSMKKYLIGLMLVTSPLMSWGASEELRFGVDPTYPPFESKRPDGSLTGFDIELGESLCTELKRRCVWVENAFDGMVSALKGKKFDGILSALSITEERKTEIAFSNTLYDTPARLVAPEGSALQPTAESLRGKRIGVQQGSVFEVYAKRMWGLKGVEVVPYQSSDLTYSDLINGRLDAAFDDAIAVSEGLLKKPMGKGFGYAGEVVKSPEIFGPGTGIGLRKSDTALAGDINQALERIHQNGTYERIAKKYFDFDISPK</sequence>
<evidence type="ECO:0000256" key="2">
    <source>
        <dbReference type="ARBA" id="ARBA00022729"/>
    </source>
</evidence>
<feature type="domain" description="Solute-binding protein family 3/N-terminal" evidence="3">
    <location>
        <begin position="42"/>
        <end position="271"/>
    </location>
</feature>
<dbReference type="CDD" id="cd13703">
    <property type="entry name" value="PBP2_HisJ_LAO"/>
    <property type="match status" value="1"/>
</dbReference>
<dbReference type="PANTHER" id="PTHR35936">
    <property type="entry name" value="MEMBRANE-BOUND LYTIC MUREIN TRANSGLYCOSYLASE F"/>
    <property type="match status" value="1"/>
</dbReference>
<proteinExistence type="inferred from homology"/>